<keyword evidence="1" id="KW-0472">Membrane</keyword>
<gene>
    <name evidence="2" type="ORF">PENTCL1PPCAC_27141</name>
</gene>
<dbReference type="Proteomes" id="UP001432027">
    <property type="component" value="Unassembled WGS sequence"/>
</dbReference>
<evidence type="ECO:0000313" key="2">
    <source>
        <dbReference type="EMBL" id="GMT04967.1"/>
    </source>
</evidence>
<feature type="non-terminal residue" evidence="2">
    <location>
        <position position="1"/>
    </location>
</feature>
<dbReference type="EMBL" id="BTSX01000006">
    <property type="protein sequence ID" value="GMT04967.1"/>
    <property type="molecule type" value="Genomic_DNA"/>
</dbReference>
<evidence type="ECO:0000313" key="3">
    <source>
        <dbReference type="Proteomes" id="UP001432027"/>
    </source>
</evidence>
<accession>A0AAV5UEI2</accession>
<feature type="transmembrane region" description="Helical" evidence="1">
    <location>
        <begin position="129"/>
        <end position="152"/>
    </location>
</feature>
<dbReference type="AlphaFoldDB" id="A0AAV5UEI2"/>
<keyword evidence="3" id="KW-1185">Reference proteome</keyword>
<sequence length="154" mass="17604">LAPFQMVMLSILPWYLGGVQSIIWQMNFNIDANAKSKDVKKMLALYDKMAAPLLFLHFSIVALLCYSAFEGVYSIVQIIIALIHTPFLIINAHGYFNSAVWRSCLLSHMQSKPFGDLDYNLAFAFEMFCYVYSIIVPSLVVFTFGFMVWNIFMA</sequence>
<feature type="transmembrane region" description="Helical" evidence="1">
    <location>
        <begin position="6"/>
        <end position="28"/>
    </location>
</feature>
<organism evidence="2 3">
    <name type="scientific">Pristionchus entomophagus</name>
    <dbReference type="NCBI Taxonomy" id="358040"/>
    <lineage>
        <taxon>Eukaryota</taxon>
        <taxon>Metazoa</taxon>
        <taxon>Ecdysozoa</taxon>
        <taxon>Nematoda</taxon>
        <taxon>Chromadorea</taxon>
        <taxon>Rhabditida</taxon>
        <taxon>Rhabditina</taxon>
        <taxon>Diplogasteromorpha</taxon>
        <taxon>Diplogasteroidea</taxon>
        <taxon>Neodiplogasteridae</taxon>
        <taxon>Pristionchus</taxon>
    </lineage>
</organism>
<proteinExistence type="predicted"/>
<comment type="caution">
    <text evidence="2">The sequence shown here is derived from an EMBL/GenBank/DDBJ whole genome shotgun (WGS) entry which is preliminary data.</text>
</comment>
<feature type="transmembrane region" description="Helical" evidence="1">
    <location>
        <begin position="75"/>
        <end position="96"/>
    </location>
</feature>
<protein>
    <submittedName>
        <fullName evidence="2">Uncharacterized protein</fullName>
    </submittedName>
</protein>
<evidence type="ECO:0000256" key="1">
    <source>
        <dbReference type="SAM" id="Phobius"/>
    </source>
</evidence>
<reference evidence="2" key="1">
    <citation type="submission" date="2023-10" db="EMBL/GenBank/DDBJ databases">
        <title>Genome assembly of Pristionchus species.</title>
        <authorList>
            <person name="Yoshida K."/>
            <person name="Sommer R.J."/>
        </authorList>
    </citation>
    <scope>NUCLEOTIDE SEQUENCE</scope>
    <source>
        <strain evidence="2">RS0144</strain>
    </source>
</reference>
<keyword evidence="1" id="KW-0812">Transmembrane</keyword>
<keyword evidence="1" id="KW-1133">Transmembrane helix</keyword>
<feature type="transmembrane region" description="Helical" evidence="1">
    <location>
        <begin position="49"/>
        <end position="69"/>
    </location>
</feature>
<name>A0AAV5UEI2_9BILA</name>